<evidence type="ECO:0000313" key="2">
    <source>
        <dbReference type="Proteomes" id="UP001227268"/>
    </source>
</evidence>
<name>A0ACC2WCW8_9TREE</name>
<sequence length="285" mass="30939">MALTSRTSSRIQDDILSEIEGGSSDAFRRRLTVVPNVSLLEEQSVEAAAKQIEGEKALRLLVCLAGELHPEKSLAQVDMAKALHTFQLNTLGHLMFYKHFVPLIPTSREFAKIKEQWITPGGNDPARGLVGESNGVCLSLSARVGSIGDNGKGGCSKAALNQVVRTLDHELSSGKNQLEVNSRMLVDLFSPLSHRPCHIVSTNPVGEGCPEMTKLLAAVDPGTTITSFTRPIIGAKTPDPANGVFSPDQAIEKMTGLLRKARRSENAEHSYGGRFYDWKAEPVPW</sequence>
<reference evidence="1" key="1">
    <citation type="submission" date="2023-04" db="EMBL/GenBank/DDBJ databases">
        <title>Draft Genome sequencing of Naganishia species isolated from polar environments using Oxford Nanopore Technology.</title>
        <authorList>
            <person name="Leo P."/>
            <person name="Venkateswaran K."/>
        </authorList>
    </citation>
    <scope>NUCLEOTIDE SEQUENCE</scope>
    <source>
        <strain evidence="1">MNA-CCFEE 5423</strain>
    </source>
</reference>
<keyword evidence="2" id="KW-1185">Reference proteome</keyword>
<dbReference type="Proteomes" id="UP001227268">
    <property type="component" value="Unassembled WGS sequence"/>
</dbReference>
<gene>
    <name evidence="1" type="ORF">QFC21_000396</name>
</gene>
<accession>A0ACC2WCW8</accession>
<evidence type="ECO:0000313" key="1">
    <source>
        <dbReference type="EMBL" id="KAJ9109069.1"/>
    </source>
</evidence>
<organism evidence="1 2">
    <name type="scientific">Naganishia friedmannii</name>
    <dbReference type="NCBI Taxonomy" id="89922"/>
    <lineage>
        <taxon>Eukaryota</taxon>
        <taxon>Fungi</taxon>
        <taxon>Dikarya</taxon>
        <taxon>Basidiomycota</taxon>
        <taxon>Agaricomycotina</taxon>
        <taxon>Tremellomycetes</taxon>
        <taxon>Filobasidiales</taxon>
        <taxon>Filobasidiaceae</taxon>
        <taxon>Naganishia</taxon>
    </lineage>
</organism>
<dbReference type="EMBL" id="JASBWT010000001">
    <property type="protein sequence ID" value="KAJ9109069.1"/>
    <property type="molecule type" value="Genomic_DNA"/>
</dbReference>
<protein>
    <submittedName>
        <fullName evidence="1">Uncharacterized protein</fullName>
    </submittedName>
</protein>
<comment type="caution">
    <text evidence="1">The sequence shown here is derived from an EMBL/GenBank/DDBJ whole genome shotgun (WGS) entry which is preliminary data.</text>
</comment>
<proteinExistence type="predicted"/>